<evidence type="ECO:0000256" key="7">
    <source>
        <dbReference type="SAM" id="Phobius"/>
    </source>
</evidence>
<accession>K0KR20</accession>
<dbReference type="GO" id="GO:0016020">
    <property type="term" value="C:membrane"/>
    <property type="evidence" value="ECO:0007669"/>
    <property type="project" value="UniProtKB-SubCell"/>
</dbReference>
<gene>
    <name evidence="8" type="ORF">BN7_3287</name>
</gene>
<evidence type="ECO:0000256" key="6">
    <source>
        <dbReference type="SAM" id="MobiDB-lite"/>
    </source>
</evidence>
<reference evidence="8 9" key="1">
    <citation type="journal article" date="2012" name="Eukaryot. Cell">
        <title>Draft genome sequence of Wickerhamomyces ciferrii NRRL Y-1031 F-60-10.</title>
        <authorList>
            <person name="Schneider J."/>
            <person name="Andrea H."/>
            <person name="Blom J."/>
            <person name="Jaenicke S."/>
            <person name="Ruckert C."/>
            <person name="Schorsch C."/>
            <person name="Szczepanowski R."/>
            <person name="Farwick M."/>
            <person name="Goesmann A."/>
            <person name="Puhler A."/>
            <person name="Schaffer S."/>
            <person name="Tauch A."/>
            <person name="Kohler T."/>
            <person name="Brinkrolf K."/>
        </authorList>
    </citation>
    <scope>NUCLEOTIDE SEQUENCE [LARGE SCALE GENOMIC DNA]</scope>
    <source>
        <strain evidence="9">ATCC 14091 / BCRC 22168 / CBS 111 / JCM 3599 / NBRC 0793 / NRRL Y-1031 F-60-10</strain>
    </source>
</reference>
<dbReference type="EMBL" id="CAIF01000088">
    <property type="protein sequence ID" value="CCH43733.1"/>
    <property type="molecule type" value="Genomic_DNA"/>
</dbReference>
<name>K0KR20_WICCF</name>
<evidence type="ECO:0000256" key="1">
    <source>
        <dbReference type="ARBA" id="ARBA00004141"/>
    </source>
</evidence>
<keyword evidence="4 7" id="KW-1133">Transmembrane helix</keyword>
<dbReference type="HOGENOM" id="CLU_118732_0_0_1"/>
<feature type="compositionally biased region" description="Basic and acidic residues" evidence="6">
    <location>
        <begin position="1"/>
        <end position="18"/>
    </location>
</feature>
<evidence type="ECO:0000313" key="8">
    <source>
        <dbReference type="EMBL" id="CCH43733.1"/>
    </source>
</evidence>
<feature type="transmembrane region" description="Helical" evidence="7">
    <location>
        <begin position="128"/>
        <end position="151"/>
    </location>
</feature>
<feature type="region of interest" description="Disordered" evidence="6">
    <location>
        <begin position="1"/>
        <end position="25"/>
    </location>
</feature>
<dbReference type="Proteomes" id="UP000009328">
    <property type="component" value="Unassembled WGS sequence"/>
</dbReference>
<evidence type="ECO:0000256" key="5">
    <source>
        <dbReference type="ARBA" id="ARBA00023136"/>
    </source>
</evidence>
<feature type="transmembrane region" description="Helical" evidence="7">
    <location>
        <begin position="158"/>
        <end position="176"/>
    </location>
</feature>
<keyword evidence="3 7" id="KW-0812">Transmembrane</keyword>
<evidence type="ECO:0000313" key="9">
    <source>
        <dbReference type="Proteomes" id="UP000009328"/>
    </source>
</evidence>
<organism evidence="8 9">
    <name type="scientific">Wickerhamomyces ciferrii (strain ATCC 14091 / BCRC 22168 / CBS 111 / JCM 3599 / NBRC 0793 / NRRL Y-1031 F-60-10)</name>
    <name type="common">Yeast</name>
    <name type="synonym">Pichia ciferrii</name>
    <dbReference type="NCBI Taxonomy" id="1206466"/>
    <lineage>
        <taxon>Eukaryota</taxon>
        <taxon>Fungi</taxon>
        <taxon>Dikarya</taxon>
        <taxon>Ascomycota</taxon>
        <taxon>Saccharomycotina</taxon>
        <taxon>Saccharomycetes</taxon>
        <taxon>Phaffomycetales</taxon>
        <taxon>Wickerhamomycetaceae</taxon>
        <taxon>Wickerhamomyces</taxon>
    </lineage>
</organism>
<dbReference type="eggNOG" id="KOG2533">
    <property type="taxonomic scope" value="Eukaryota"/>
</dbReference>
<evidence type="ECO:0000256" key="3">
    <source>
        <dbReference type="ARBA" id="ARBA00022692"/>
    </source>
</evidence>
<dbReference type="PANTHER" id="PTHR43791">
    <property type="entry name" value="PERMEASE-RELATED"/>
    <property type="match status" value="1"/>
</dbReference>
<dbReference type="GO" id="GO:0022857">
    <property type="term" value="F:transmembrane transporter activity"/>
    <property type="evidence" value="ECO:0007669"/>
    <property type="project" value="InterPro"/>
</dbReference>
<dbReference type="STRING" id="1206466.K0KR20"/>
<proteinExistence type="predicted"/>
<protein>
    <submittedName>
        <fullName evidence="8">Membrane protein</fullName>
    </submittedName>
</protein>
<sequence>MSKDNEAHKEAKEADSKSLDVNIEEQSSIGEKNSILKTDVDEYSIPFKKRWELFWSTKSPRAPKEKRKPFFWNPPGRSKYEKKLVFKLDCIILTYVCLSFFIRYLDQSNISNAYVSGMKEDLNLHGSMYNWLTMSFYIVYSVMGLPLTVLVTKVKPHILLPILEILWGLMCLLVITCKSYKTLMVVRLIQGGLEVSYNL</sequence>
<comment type="caution">
    <text evidence="8">The sequence shown here is derived from an EMBL/GenBank/DDBJ whole genome shotgun (WGS) entry which is preliminary data.</text>
</comment>
<dbReference type="Gene3D" id="1.20.1250.20">
    <property type="entry name" value="MFS general substrate transporter like domains"/>
    <property type="match status" value="1"/>
</dbReference>
<comment type="subcellular location">
    <subcellularLocation>
        <location evidence="1">Membrane</location>
        <topology evidence="1">Multi-pass membrane protein</topology>
    </subcellularLocation>
</comment>
<dbReference type="InterPro" id="IPR011701">
    <property type="entry name" value="MFS"/>
</dbReference>
<dbReference type="Pfam" id="PF07690">
    <property type="entry name" value="MFS_1"/>
    <property type="match status" value="1"/>
</dbReference>
<dbReference type="PANTHER" id="PTHR43791:SF64">
    <property type="entry name" value="MAJOR FACILITATOR SUPERFAMILY (MFS) PROFILE DOMAIN-CONTAINING PROTEIN"/>
    <property type="match status" value="1"/>
</dbReference>
<dbReference type="InParanoid" id="K0KR20"/>
<keyword evidence="9" id="KW-1185">Reference proteome</keyword>
<evidence type="ECO:0000256" key="2">
    <source>
        <dbReference type="ARBA" id="ARBA00022448"/>
    </source>
</evidence>
<dbReference type="AlphaFoldDB" id="K0KR20"/>
<keyword evidence="5 7" id="KW-0472">Membrane</keyword>
<dbReference type="InterPro" id="IPR036259">
    <property type="entry name" value="MFS_trans_sf"/>
</dbReference>
<dbReference type="SUPFAM" id="SSF103473">
    <property type="entry name" value="MFS general substrate transporter"/>
    <property type="match status" value="1"/>
</dbReference>
<evidence type="ECO:0000256" key="4">
    <source>
        <dbReference type="ARBA" id="ARBA00022989"/>
    </source>
</evidence>
<keyword evidence="2" id="KW-0813">Transport</keyword>
<feature type="transmembrane region" description="Helical" evidence="7">
    <location>
        <begin position="84"/>
        <end position="105"/>
    </location>
</feature>